<dbReference type="InterPro" id="IPR003660">
    <property type="entry name" value="HAMP_dom"/>
</dbReference>
<dbReference type="SMART" id="SM00304">
    <property type="entry name" value="HAMP"/>
    <property type="match status" value="1"/>
</dbReference>
<evidence type="ECO:0000259" key="13">
    <source>
        <dbReference type="PROSITE" id="PS50885"/>
    </source>
</evidence>
<dbReference type="InterPro" id="IPR050428">
    <property type="entry name" value="TCS_sensor_his_kinase"/>
</dbReference>
<dbReference type="PROSITE" id="PS50885">
    <property type="entry name" value="HAMP"/>
    <property type="match status" value="1"/>
</dbReference>
<dbReference type="PRINTS" id="PR00344">
    <property type="entry name" value="BCTRLSENSOR"/>
</dbReference>
<evidence type="ECO:0000256" key="4">
    <source>
        <dbReference type="ARBA" id="ARBA00022553"/>
    </source>
</evidence>
<reference evidence="14" key="1">
    <citation type="journal article" date="2014" name="Int. J. Syst. Evol. Microbiol.">
        <title>Complete genome sequence of Corynebacterium casei LMG S-19264T (=DSM 44701T), isolated from a smear-ripened cheese.</title>
        <authorList>
            <consortium name="US DOE Joint Genome Institute (JGI-PGF)"/>
            <person name="Walter F."/>
            <person name="Albersmeier A."/>
            <person name="Kalinowski J."/>
            <person name="Ruckert C."/>
        </authorList>
    </citation>
    <scope>NUCLEOTIDE SEQUENCE</scope>
    <source>
        <strain evidence="14">KCTC 12368</strain>
    </source>
</reference>
<dbReference type="InterPro" id="IPR004358">
    <property type="entry name" value="Sig_transdc_His_kin-like_C"/>
</dbReference>
<dbReference type="CDD" id="cd00082">
    <property type="entry name" value="HisKA"/>
    <property type="match status" value="1"/>
</dbReference>
<accession>A0A918QCS7</accession>
<feature type="transmembrane region" description="Helical" evidence="11">
    <location>
        <begin position="12"/>
        <end position="32"/>
    </location>
</feature>
<dbReference type="PROSITE" id="PS50109">
    <property type="entry name" value="HIS_KIN"/>
    <property type="match status" value="1"/>
</dbReference>
<dbReference type="Pfam" id="PF02518">
    <property type="entry name" value="HATPase_c"/>
    <property type="match status" value="1"/>
</dbReference>
<dbReference type="InterPro" id="IPR003594">
    <property type="entry name" value="HATPase_dom"/>
</dbReference>
<dbReference type="SUPFAM" id="SSF47384">
    <property type="entry name" value="Homodimeric domain of signal transducing histidine kinase"/>
    <property type="match status" value="1"/>
</dbReference>
<organism evidence="14 15">
    <name type="scientific">Echinicola pacifica</name>
    <dbReference type="NCBI Taxonomy" id="346377"/>
    <lineage>
        <taxon>Bacteria</taxon>
        <taxon>Pseudomonadati</taxon>
        <taxon>Bacteroidota</taxon>
        <taxon>Cytophagia</taxon>
        <taxon>Cytophagales</taxon>
        <taxon>Cyclobacteriaceae</taxon>
        <taxon>Echinicola</taxon>
    </lineage>
</organism>
<dbReference type="GO" id="GO:0005886">
    <property type="term" value="C:plasma membrane"/>
    <property type="evidence" value="ECO:0007669"/>
    <property type="project" value="TreeGrafter"/>
</dbReference>
<dbReference type="Proteomes" id="UP000619457">
    <property type="component" value="Unassembled WGS sequence"/>
</dbReference>
<keyword evidence="5" id="KW-0808">Transferase</keyword>
<dbReference type="PANTHER" id="PTHR45436">
    <property type="entry name" value="SENSOR HISTIDINE KINASE YKOH"/>
    <property type="match status" value="1"/>
</dbReference>
<dbReference type="Pfam" id="PF00512">
    <property type="entry name" value="HisKA"/>
    <property type="match status" value="1"/>
</dbReference>
<evidence type="ECO:0000259" key="12">
    <source>
        <dbReference type="PROSITE" id="PS50109"/>
    </source>
</evidence>
<dbReference type="Gene3D" id="6.10.340.10">
    <property type="match status" value="1"/>
</dbReference>
<dbReference type="FunFam" id="1.10.287.130:FF:000001">
    <property type="entry name" value="Two-component sensor histidine kinase"/>
    <property type="match status" value="1"/>
</dbReference>
<evidence type="ECO:0000256" key="2">
    <source>
        <dbReference type="ARBA" id="ARBA00004370"/>
    </source>
</evidence>
<dbReference type="PANTHER" id="PTHR45436:SF5">
    <property type="entry name" value="SENSOR HISTIDINE KINASE TRCS"/>
    <property type="match status" value="1"/>
</dbReference>
<comment type="catalytic activity">
    <reaction evidence="1">
        <text>ATP + protein L-histidine = ADP + protein N-phospho-L-histidine.</text>
        <dbReference type="EC" id="2.7.13.3"/>
    </reaction>
</comment>
<dbReference type="AlphaFoldDB" id="A0A918QCS7"/>
<dbReference type="SMART" id="SM00387">
    <property type="entry name" value="HATPase_c"/>
    <property type="match status" value="1"/>
</dbReference>
<dbReference type="Pfam" id="PF00672">
    <property type="entry name" value="HAMP"/>
    <property type="match status" value="1"/>
</dbReference>
<dbReference type="CDD" id="cd06225">
    <property type="entry name" value="HAMP"/>
    <property type="match status" value="1"/>
</dbReference>
<sequence length="465" mass="52745">MKLNFQTRIAFLYLLATSVISLLVFAFIYFMVRSTVYESLDSSLSFEANKHLLEIAVEADTVYFTHKKEWEEIEHKEVQINPVFLQLMGPAGQVMDKSPNLKEDQLEMGKGKVLDLHYDTKLKNRPIRQVQIGILEQGELKGYIVAAVPLEASLMVLTNLMKTLLILFPISVMVLFFISRYLAGKSIAPIATIIGATSSITRNNLSERVPLPENQDELYELSTSINGLLDRIEAAMEREKQFTSDASHELRTPLAALRGTLEILIRKQRNVEDYEEKINYSLSEVDRMSVIVEQLLFLARNDQQQSHQKQHRVPIAVLIDETLSRFQKELKRKQIKVSLEADESGDYILPYYYGNVILENIVGNAIKYSYENTTLSIRLENSMGECHCFIRDEGLGIKDTDLAQVFIPFFRSDALGHREIQGSGLGLSIVQKAVNAIGAKIAIRSKQGEWTEVHLRFVRQASAGV</sequence>
<keyword evidence="4" id="KW-0597">Phosphoprotein</keyword>
<dbReference type="InterPro" id="IPR003661">
    <property type="entry name" value="HisK_dim/P_dom"/>
</dbReference>
<evidence type="ECO:0000256" key="3">
    <source>
        <dbReference type="ARBA" id="ARBA00012438"/>
    </source>
</evidence>
<feature type="transmembrane region" description="Helical" evidence="11">
    <location>
        <begin position="164"/>
        <end position="183"/>
    </location>
</feature>
<dbReference type="SUPFAM" id="SSF55874">
    <property type="entry name" value="ATPase domain of HSP90 chaperone/DNA topoisomerase II/histidine kinase"/>
    <property type="match status" value="1"/>
</dbReference>
<dbReference type="SMART" id="SM00388">
    <property type="entry name" value="HisKA"/>
    <property type="match status" value="1"/>
</dbReference>
<evidence type="ECO:0000313" key="15">
    <source>
        <dbReference type="Proteomes" id="UP000619457"/>
    </source>
</evidence>
<evidence type="ECO:0000256" key="6">
    <source>
        <dbReference type="ARBA" id="ARBA00022692"/>
    </source>
</evidence>
<dbReference type="Gene3D" id="3.30.565.10">
    <property type="entry name" value="Histidine kinase-like ATPase, C-terminal domain"/>
    <property type="match status" value="1"/>
</dbReference>
<evidence type="ECO:0000256" key="11">
    <source>
        <dbReference type="SAM" id="Phobius"/>
    </source>
</evidence>
<dbReference type="RefSeq" id="WP_018473813.1">
    <property type="nucleotide sequence ID" value="NZ_BMWX01000012.1"/>
</dbReference>
<feature type="domain" description="HAMP" evidence="13">
    <location>
        <begin position="184"/>
        <end position="237"/>
    </location>
</feature>
<evidence type="ECO:0000256" key="10">
    <source>
        <dbReference type="ARBA" id="ARBA00023136"/>
    </source>
</evidence>
<protein>
    <recommendedName>
        <fullName evidence="3">histidine kinase</fullName>
        <ecNumber evidence="3">2.7.13.3</ecNumber>
    </recommendedName>
</protein>
<dbReference type="InterPro" id="IPR036890">
    <property type="entry name" value="HATPase_C_sf"/>
</dbReference>
<evidence type="ECO:0000313" key="14">
    <source>
        <dbReference type="EMBL" id="GGZ41888.1"/>
    </source>
</evidence>
<reference evidence="14" key="2">
    <citation type="submission" date="2020-09" db="EMBL/GenBank/DDBJ databases">
        <authorList>
            <person name="Sun Q."/>
            <person name="Kim S."/>
        </authorList>
    </citation>
    <scope>NUCLEOTIDE SEQUENCE</scope>
    <source>
        <strain evidence="14">KCTC 12368</strain>
    </source>
</reference>
<dbReference type="EC" id="2.7.13.3" evidence="3"/>
<dbReference type="EMBL" id="BMWX01000012">
    <property type="protein sequence ID" value="GGZ41888.1"/>
    <property type="molecule type" value="Genomic_DNA"/>
</dbReference>
<keyword evidence="7 14" id="KW-0418">Kinase</keyword>
<dbReference type="SUPFAM" id="SSF158472">
    <property type="entry name" value="HAMP domain-like"/>
    <property type="match status" value="1"/>
</dbReference>
<keyword evidence="15" id="KW-1185">Reference proteome</keyword>
<dbReference type="Gene3D" id="1.10.287.130">
    <property type="match status" value="1"/>
</dbReference>
<keyword evidence="10 11" id="KW-0472">Membrane</keyword>
<proteinExistence type="predicted"/>
<feature type="domain" description="Histidine kinase" evidence="12">
    <location>
        <begin position="245"/>
        <end position="461"/>
    </location>
</feature>
<evidence type="ECO:0000256" key="1">
    <source>
        <dbReference type="ARBA" id="ARBA00000085"/>
    </source>
</evidence>
<dbReference type="InterPro" id="IPR036097">
    <property type="entry name" value="HisK_dim/P_sf"/>
</dbReference>
<name>A0A918QCS7_9BACT</name>
<keyword evidence="9" id="KW-0902">Two-component regulatory system</keyword>
<comment type="caution">
    <text evidence="14">The sequence shown here is derived from an EMBL/GenBank/DDBJ whole genome shotgun (WGS) entry which is preliminary data.</text>
</comment>
<evidence type="ECO:0000256" key="7">
    <source>
        <dbReference type="ARBA" id="ARBA00022777"/>
    </source>
</evidence>
<dbReference type="GO" id="GO:0000155">
    <property type="term" value="F:phosphorelay sensor kinase activity"/>
    <property type="evidence" value="ECO:0007669"/>
    <property type="project" value="InterPro"/>
</dbReference>
<comment type="subcellular location">
    <subcellularLocation>
        <location evidence="2">Membrane</location>
    </subcellularLocation>
</comment>
<keyword evidence="8 11" id="KW-1133">Transmembrane helix</keyword>
<dbReference type="InterPro" id="IPR005467">
    <property type="entry name" value="His_kinase_dom"/>
</dbReference>
<keyword evidence="6 11" id="KW-0812">Transmembrane</keyword>
<gene>
    <name evidence="14" type="ORF">GCM10007049_38880</name>
</gene>
<evidence type="ECO:0000256" key="5">
    <source>
        <dbReference type="ARBA" id="ARBA00022679"/>
    </source>
</evidence>
<evidence type="ECO:0000256" key="9">
    <source>
        <dbReference type="ARBA" id="ARBA00023012"/>
    </source>
</evidence>
<evidence type="ECO:0000256" key="8">
    <source>
        <dbReference type="ARBA" id="ARBA00022989"/>
    </source>
</evidence>